<dbReference type="InterPro" id="IPR027417">
    <property type="entry name" value="P-loop_NTPase"/>
</dbReference>
<evidence type="ECO:0000259" key="1">
    <source>
        <dbReference type="Pfam" id="PF03354"/>
    </source>
</evidence>
<accession>A0A926D5R7</accession>
<evidence type="ECO:0000313" key="4">
    <source>
        <dbReference type="Proteomes" id="UP000623172"/>
    </source>
</evidence>
<dbReference type="Proteomes" id="UP000623172">
    <property type="component" value="Unassembled WGS sequence"/>
</dbReference>
<dbReference type="Gene3D" id="3.40.50.300">
    <property type="entry name" value="P-loop containing nucleotide triphosphate hydrolases"/>
    <property type="match status" value="1"/>
</dbReference>
<dbReference type="Pfam" id="PF20441">
    <property type="entry name" value="TerL_nuclease"/>
    <property type="match status" value="1"/>
</dbReference>
<dbReference type="PANTHER" id="PTHR41287">
    <property type="match status" value="1"/>
</dbReference>
<dbReference type="InterPro" id="IPR005021">
    <property type="entry name" value="Terminase_largesu-like"/>
</dbReference>
<dbReference type="Pfam" id="PF03354">
    <property type="entry name" value="TerL_ATPase"/>
    <property type="match status" value="1"/>
</dbReference>
<gene>
    <name evidence="3" type="ORF">H8696_07780</name>
</gene>
<protein>
    <submittedName>
        <fullName evidence="3">Terminase large subunit</fullName>
    </submittedName>
</protein>
<dbReference type="GO" id="GO:0004519">
    <property type="term" value="F:endonuclease activity"/>
    <property type="evidence" value="ECO:0007669"/>
    <property type="project" value="InterPro"/>
</dbReference>
<comment type="caution">
    <text evidence="3">The sequence shown here is derived from an EMBL/GenBank/DDBJ whole genome shotgun (WGS) entry which is preliminary data.</text>
</comment>
<dbReference type="InterPro" id="IPR046462">
    <property type="entry name" value="TerL_nuclease"/>
</dbReference>
<reference evidence="3" key="1">
    <citation type="submission" date="2020-08" db="EMBL/GenBank/DDBJ databases">
        <title>Genome public.</title>
        <authorList>
            <person name="Liu C."/>
            <person name="Sun Q."/>
        </authorList>
    </citation>
    <scope>NUCLEOTIDE SEQUENCE</scope>
    <source>
        <strain evidence="3">NSJ-53</strain>
    </source>
</reference>
<evidence type="ECO:0000259" key="2">
    <source>
        <dbReference type="Pfam" id="PF20441"/>
    </source>
</evidence>
<keyword evidence="4" id="KW-1185">Reference proteome</keyword>
<feature type="domain" description="Terminase large subunit-like endonuclease" evidence="2">
    <location>
        <begin position="274"/>
        <end position="550"/>
    </location>
</feature>
<evidence type="ECO:0000313" key="3">
    <source>
        <dbReference type="EMBL" id="MBC8531746.1"/>
    </source>
</evidence>
<dbReference type="PANTHER" id="PTHR41287:SF1">
    <property type="entry name" value="PROTEIN YMFN"/>
    <property type="match status" value="1"/>
</dbReference>
<proteinExistence type="predicted"/>
<feature type="domain" description="Terminase large subunit-like ATPase" evidence="1">
    <location>
        <begin position="87"/>
        <end position="257"/>
    </location>
</feature>
<organism evidence="3 4">
    <name type="scientific">Gehongia tenuis</name>
    <dbReference type="NCBI Taxonomy" id="2763655"/>
    <lineage>
        <taxon>Bacteria</taxon>
        <taxon>Bacillati</taxon>
        <taxon>Bacillota</taxon>
        <taxon>Clostridia</taxon>
        <taxon>Christensenellales</taxon>
        <taxon>Christensenellaceae</taxon>
        <taxon>Gehongia</taxon>
    </lineage>
</organism>
<name>A0A926D5R7_9FIRM</name>
<dbReference type="EMBL" id="JACRSR010000003">
    <property type="protein sequence ID" value="MBC8531746.1"/>
    <property type="molecule type" value="Genomic_DNA"/>
</dbReference>
<dbReference type="AlphaFoldDB" id="A0A926D5R7"/>
<sequence>MTITDIAPEILASKCYQYADDVLQGRIIACRKVIQACQRFLDDLHRMRDPKFPWVFDLGKAYRPINFIEKFCRPTKGEIDRMELLGWQHFVEGNVYGWIEKTTGLRRYREALILVARGSGKSTIVGGNAEYGASKDGERGAEVDLLANSKEQAGIIFEECKAQIKNSDLLNKHFRALRSVIYYDKTNSKIQPRASDSKKLDGLNPHLAIFDEIHEFTDWKLINVIKRPMKKKRKNPLIIYISTMGTQLNGPLIQLYQLATDVLNGTGAVKASVADRFFAYIAEIDEEDDPNDCRCWIKANPSMGVLYQLSDLQEDWDRAKLVPEERSDFINKQLNVFTQTDELSMFDAQTIRANSRYLPMEVLQGQRCHGGFDLSETEDYTSACLEFDLGDGAIFALSHSWTTQKKVDIDREGLDYAGLVREGLLTISAGAFVDYTDVYRWFVEQAKRYKIETIGYDPANAHFLVQELAEAGFKLEAVRQGAYTLNAPVKHLKELFLAGKVVHNNNRMLNWYLSNVKVCRDRAGNWLPTKQNRYRKIDGFAALLNAHTEYMRAHPEPGIKPDAHLVTVINLKEVN</sequence>
<dbReference type="InterPro" id="IPR046461">
    <property type="entry name" value="TerL_ATPase"/>
</dbReference>